<comment type="caution">
    <text evidence="1">The sequence shown here is derived from an EMBL/GenBank/DDBJ whole genome shotgun (WGS) entry which is preliminary data.</text>
</comment>
<dbReference type="EMBL" id="JAYMYQ010000004">
    <property type="protein sequence ID" value="KAK7338277.1"/>
    <property type="molecule type" value="Genomic_DNA"/>
</dbReference>
<keyword evidence="2" id="KW-1185">Reference proteome</keyword>
<dbReference type="Proteomes" id="UP001367508">
    <property type="component" value="Unassembled WGS sequence"/>
</dbReference>
<reference evidence="1 2" key="1">
    <citation type="submission" date="2024-01" db="EMBL/GenBank/DDBJ databases">
        <title>The genomes of 5 underutilized Papilionoideae crops provide insights into root nodulation and disease resistanc.</title>
        <authorList>
            <person name="Jiang F."/>
        </authorList>
    </citation>
    <scope>NUCLEOTIDE SEQUENCE [LARGE SCALE GENOMIC DNA]</scope>
    <source>
        <strain evidence="1">LVBAO_FW01</strain>
        <tissue evidence="1">Leaves</tissue>
    </source>
</reference>
<name>A0AAN9LLL8_CANGL</name>
<dbReference type="AlphaFoldDB" id="A0AAN9LLL8"/>
<evidence type="ECO:0000313" key="2">
    <source>
        <dbReference type="Proteomes" id="UP001367508"/>
    </source>
</evidence>
<evidence type="ECO:0000313" key="1">
    <source>
        <dbReference type="EMBL" id="KAK7338277.1"/>
    </source>
</evidence>
<accession>A0AAN9LLL8</accession>
<gene>
    <name evidence="1" type="ORF">VNO77_18881</name>
</gene>
<protein>
    <submittedName>
        <fullName evidence="1">Uncharacterized protein</fullName>
    </submittedName>
</protein>
<sequence length="209" mass="23556">MKILKKEESWLLSPLSPLILLEGGTCVGPPLSNLFFINKEVAISNTDFIQILYIRIDITYSSKNINVVQAHVGKVGISMVNTDIDCNFRVTKLRIRNGVLTCSVNFVRYHRHAAFCTLTFNSYTISHDAANAIERMMTGNYLEVEYCTSNPMHSRLEIDKDIWFSCCPDLDGLIGGKSKGRSVVLPNCIRTMDYLLNNHHTAKHNSVLT</sequence>
<proteinExistence type="predicted"/>
<organism evidence="1 2">
    <name type="scientific">Canavalia gladiata</name>
    <name type="common">Sword bean</name>
    <name type="synonym">Dolichos gladiatus</name>
    <dbReference type="NCBI Taxonomy" id="3824"/>
    <lineage>
        <taxon>Eukaryota</taxon>
        <taxon>Viridiplantae</taxon>
        <taxon>Streptophyta</taxon>
        <taxon>Embryophyta</taxon>
        <taxon>Tracheophyta</taxon>
        <taxon>Spermatophyta</taxon>
        <taxon>Magnoliopsida</taxon>
        <taxon>eudicotyledons</taxon>
        <taxon>Gunneridae</taxon>
        <taxon>Pentapetalae</taxon>
        <taxon>rosids</taxon>
        <taxon>fabids</taxon>
        <taxon>Fabales</taxon>
        <taxon>Fabaceae</taxon>
        <taxon>Papilionoideae</taxon>
        <taxon>50 kb inversion clade</taxon>
        <taxon>NPAAA clade</taxon>
        <taxon>indigoferoid/millettioid clade</taxon>
        <taxon>Phaseoleae</taxon>
        <taxon>Canavalia</taxon>
    </lineage>
</organism>